<proteinExistence type="predicted"/>
<keyword evidence="3" id="KW-1185">Reference proteome</keyword>
<accession>A0A8H5A046</accession>
<feature type="domain" description="Fungal-type protein kinase" evidence="1">
    <location>
        <begin position="253"/>
        <end position="382"/>
    </location>
</feature>
<dbReference type="InterPro" id="IPR040976">
    <property type="entry name" value="Pkinase_fungal"/>
</dbReference>
<sequence length="487" mass="55820">MEETLADIRLVGKSFFDLFYCTRNLATTVVSPQVRGAKPGYRECYVVSEHFRDIKHVWDCAYVVGIDIPADIEFSYDQGVERLLDLARNVFRRQPTRLFVLGLFETGKQREFWLFDRSGVYRSGLNDDECNLQALLDAYGSMTELELGMNPFRGQDLNGPPYVCIESNGSQTGDCEFDHNGECKLILDKKPLICPDDMVSEMPTCYRATDKLNNEFVVKFSRKEQSHQKFLRRIKEHNVCGTTELIAYKSVCTKTTLLTCAVIAPFGRPIYEYRTVLEVLECMRDTIKAHRSLYIDAKILHRHVSISSLRIYNAGSNKRDASKGILIGLDNARDMEIEPEKPYCLYGTKTFMAIDLSRNSDNPVLNTYRHDLESFFYVFLFIAVSGHKRPSHQSRLRPWDVGSKNWPEIAEKKTKDISSNDSFSAILSEFRPEFKGLEGLAYALRDVLFFPDGNEFFTGTNMDVEATEKLYDSMIGAFEIAVIEKRE</sequence>
<reference evidence="2 3" key="1">
    <citation type="journal article" date="2020" name="BMC Genomics">
        <title>Correction to: Identification and distribution of gene clusters required for synthesis of sphingolipid metabolism inhibitors in diverse species of the filamentous fungus Fusarium.</title>
        <authorList>
            <person name="Kim H.S."/>
            <person name="Lohmar J.M."/>
            <person name="Busman M."/>
            <person name="Brown D.W."/>
            <person name="Naumann T.A."/>
            <person name="Divon H.H."/>
            <person name="Lysoe E."/>
            <person name="Uhlig S."/>
            <person name="Proctor R.H."/>
        </authorList>
    </citation>
    <scope>NUCLEOTIDE SEQUENCE [LARGE SCALE GENOMIC DNA]</scope>
    <source>
        <strain evidence="2 3">NRRL 25214</strain>
    </source>
</reference>
<dbReference type="AlphaFoldDB" id="A0A8H5A046"/>
<comment type="caution">
    <text evidence="2">The sequence shown here is derived from an EMBL/GenBank/DDBJ whole genome shotgun (WGS) entry which is preliminary data.</text>
</comment>
<dbReference type="SUPFAM" id="SSF56112">
    <property type="entry name" value="Protein kinase-like (PK-like)"/>
    <property type="match status" value="1"/>
</dbReference>
<evidence type="ECO:0000259" key="1">
    <source>
        <dbReference type="Pfam" id="PF17667"/>
    </source>
</evidence>
<protein>
    <recommendedName>
        <fullName evidence="1">Fungal-type protein kinase domain-containing protein</fullName>
    </recommendedName>
</protein>
<name>A0A8H5A046_9HYPO</name>
<dbReference type="InterPro" id="IPR011009">
    <property type="entry name" value="Kinase-like_dom_sf"/>
</dbReference>
<evidence type="ECO:0000313" key="2">
    <source>
        <dbReference type="EMBL" id="KAF5254835.1"/>
    </source>
</evidence>
<gene>
    <name evidence="2" type="ORF">FANTH_455</name>
</gene>
<organism evidence="2 3">
    <name type="scientific">Fusarium anthophilum</name>
    <dbReference type="NCBI Taxonomy" id="48485"/>
    <lineage>
        <taxon>Eukaryota</taxon>
        <taxon>Fungi</taxon>
        <taxon>Dikarya</taxon>
        <taxon>Ascomycota</taxon>
        <taxon>Pezizomycotina</taxon>
        <taxon>Sordariomycetes</taxon>
        <taxon>Hypocreomycetidae</taxon>
        <taxon>Hypocreales</taxon>
        <taxon>Nectriaceae</taxon>
        <taxon>Fusarium</taxon>
        <taxon>Fusarium fujikuroi species complex</taxon>
    </lineage>
</organism>
<dbReference type="Pfam" id="PF17667">
    <property type="entry name" value="Pkinase_fungal"/>
    <property type="match status" value="1"/>
</dbReference>
<dbReference type="Proteomes" id="UP000573603">
    <property type="component" value="Unassembled WGS sequence"/>
</dbReference>
<dbReference type="PANTHER" id="PTHR38248">
    <property type="entry name" value="FUNK1 6"/>
    <property type="match status" value="1"/>
</dbReference>
<dbReference type="PANTHER" id="PTHR38248:SF2">
    <property type="entry name" value="FUNK1 11"/>
    <property type="match status" value="1"/>
</dbReference>
<dbReference type="EMBL" id="JABEVY010000015">
    <property type="protein sequence ID" value="KAF5254835.1"/>
    <property type="molecule type" value="Genomic_DNA"/>
</dbReference>
<evidence type="ECO:0000313" key="3">
    <source>
        <dbReference type="Proteomes" id="UP000573603"/>
    </source>
</evidence>